<proteinExistence type="predicted"/>
<accession>A0A3S1CX44</accession>
<dbReference type="Proteomes" id="UP000271624">
    <property type="component" value="Unassembled WGS sequence"/>
</dbReference>
<evidence type="ECO:0000313" key="1">
    <source>
        <dbReference type="EMBL" id="RUT10294.1"/>
    </source>
</evidence>
<sequence length="75" mass="8914">MLHKLSMMKSNDYQSEVAVKKIVDKIIFSRVYSRNDHSLLTEIILNHSDVSDGERRQIYRIFDYIQTGQLRLIGW</sequence>
<dbReference type="AlphaFoldDB" id="A0A3S1CX44"/>
<dbReference type="RefSeq" id="WP_170213545.1">
    <property type="nucleotide sequence ID" value="NZ_RSCL01000001.1"/>
</dbReference>
<evidence type="ECO:0000313" key="2">
    <source>
        <dbReference type="Proteomes" id="UP000271624"/>
    </source>
</evidence>
<name>A0A3S1CX44_9CYAN</name>
<keyword evidence="2" id="KW-1185">Reference proteome</keyword>
<organism evidence="1 2">
    <name type="scientific">Dulcicalothrix desertica PCC 7102</name>
    <dbReference type="NCBI Taxonomy" id="232991"/>
    <lineage>
        <taxon>Bacteria</taxon>
        <taxon>Bacillati</taxon>
        <taxon>Cyanobacteriota</taxon>
        <taxon>Cyanophyceae</taxon>
        <taxon>Nostocales</taxon>
        <taxon>Calotrichaceae</taxon>
        <taxon>Dulcicalothrix</taxon>
    </lineage>
</organism>
<protein>
    <submittedName>
        <fullName evidence="1">Uncharacterized protein</fullName>
    </submittedName>
</protein>
<comment type="caution">
    <text evidence="1">The sequence shown here is derived from an EMBL/GenBank/DDBJ whole genome shotgun (WGS) entry which is preliminary data.</text>
</comment>
<reference evidence="1" key="1">
    <citation type="submission" date="2018-12" db="EMBL/GenBank/DDBJ databases">
        <authorList>
            <person name="Will S."/>
            <person name="Neumann-Schaal M."/>
            <person name="Henke P."/>
        </authorList>
    </citation>
    <scope>NUCLEOTIDE SEQUENCE</scope>
    <source>
        <strain evidence="1">PCC 7102</strain>
    </source>
</reference>
<gene>
    <name evidence="1" type="ORF">DSM106972_007890</name>
</gene>
<reference evidence="1" key="2">
    <citation type="journal article" date="2019" name="Genome Biol. Evol.">
        <title>Day and night: Metabolic profiles and evolutionary relationships of six axenic non-marine cyanobacteria.</title>
        <authorList>
            <person name="Will S.E."/>
            <person name="Henke P."/>
            <person name="Boedeker C."/>
            <person name="Huang S."/>
            <person name="Brinkmann H."/>
            <person name="Rohde M."/>
            <person name="Jarek M."/>
            <person name="Friedl T."/>
            <person name="Seufert S."/>
            <person name="Schumacher M."/>
            <person name="Overmann J."/>
            <person name="Neumann-Schaal M."/>
            <person name="Petersen J."/>
        </authorList>
    </citation>
    <scope>NUCLEOTIDE SEQUENCE [LARGE SCALE GENOMIC DNA]</scope>
    <source>
        <strain evidence="1">PCC 7102</strain>
    </source>
</reference>
<dbReference type="EMBL" id="RSCL01000001">
    <property type="protein sequence ID" value="RUT10294.1"/>
    <property type="molecule type" value="Genomic_DNA"/>
</dbReference>